<keyword evidence="15 16" id="KW-0407">Ion channel</keyword>
<feature type="transmembrane region" description="Helical" evidence="16">
    <location>
        <begin position="96"/>
        <end position="113"/>
    </location>
</feature>
<comment type="subcellular location">
    <subcellularLocation>
        <location evidence="2">Cell inner membrane</location>
        <topology evidence="2">Multi-pass membrane protein</topology>
    </subcellularLocation>
    <subcellularLocation>
        <location evidence="16">Cell membrane</location>
        <topology evidence="16">Multi-pass membrane protein</topology>
    </subcellularLocation>
</comment>
<evidence type="ECO:0000256" key="2">
    <source>
        <dbReference type="ARBA" id="ARBA00004429"/>
    </source>
</evidence>
<evidence type="ECO:0000256" key="10">
    <source>
        <dbReference type="ARBA" id="ARBA00022989"/>
    </source>
</evidence>
<feature type="transmembrane region" description="Helical" evidence="16">
    <location>
        <begin position="336"/>
        <end position="357"/>
    </location>
</feature>
<organism evidence="18">
    <name type="scientific">uncultured Citrobacter sp</name>
    <dbReference type="NCBI Taxonomy" id="200446"/>
    <lineage>
        <taxon>Bacteria</taxon>
        <taxon>Pseudomonadati</taxon>
        <taxon>Pseudomonadota</taxon>
        <taxon>Gammaproteobacteria</taxon>
        <taxon>Enterobacterales</taxon>
        <taxon>Enterobacteriaceae</taxon>
        <taxon>Citrobacter</taxon>
        <taxon>environmental samples</taxon>
    </lineage>
</organism>
<dbReference type="SUPFAM" id="SSF81340">
    <property type="entry name" value="Clc chloride channel"/>
    <property type="match status" value="1"/>
</dbReference>
<feature type="transmembrane region" description="Helical" evidence="16">
    <location>
        <begin position="392"/>
        <end position="414"/>
    </location>
</feature>
<feature type="transmembrane region" description="Helical" evidence="16">
    <location>
        <begin position="219"/>
        <end position="242"/>
    </location>
</feature>
<evidence type="ECO:0000256" key="12">
    <source>
        <dbReference type="ARBA" id="ARBA00023136"/>
    </source>
</evidence>
<evidence type="ECO:0000256" key="13">
    <source>
        <dbReference type="ARBA" id="ARBA00023173"/>
    </source>
</evidence>
<keyword evidence="12 16" id="KW-0472">Membrane</keyword>
<dbReference type="GO" id="GO:0010447">
    <property type="term" value="P:response to acidic pH"/>
    <property type="evidence" value="ECO:0007669"/>
    <property type="project" value="InterPro"/>
</dbReference>
<dbReference type="EMBL" id="FLUA01000049">
    <property type="protein sequence ID" value="SBV66707.1"/>
    <property type="molecule type" value="Genomic_DNA"/>
</dbReference>
<dbReference type="PANTHER" id="PTHR43427">
    <property type="entry name" value="CHLORIDE CHANNEL PROTEIN CLC-E"/>
    <property type="match status" value="1"/>
</dbReference>
<dbReference type="Gene3D" id="1.10.3080.10">
    <property type="entry name" value="Clc chloride channel"/>
    <property type="match status" value="1"/>
</dbReference>
<keyword evidence="14 16" id="KW-0868">Chloride</keyword>
<keyword evidence="8 16" id="KW-0812">Transmembrane</keyword>
<evidence type="ECO:0000256" key="7">
    <source>
        <dbReference type="ARBA" id="ARBA00022519"/>
    </source>
</evidence>
<dbReference type="GO" id="GO:0034707">
    <property type="term" value="C:chloride channel complex"/>
    <property type="evidence" value="ECO:0007669"/>
    <property type="project" value="UniProtKB-KW"/>
</dbReference>
<feature type="transmembrane region" description="Helical" evidence="16">
    <location>
        <begin position="47"/>
        <end position="76"/>
    </location>
</feature>
<dbReference type="PANTHER" id="PTHR43427:SF6">
    <property type="entry name" value="CHLORIDE CHANNEL PROTEIN CLC-E"/>
    <property type="match status" value="1"/>
</dbReference>
<evidence type="ECO:0000313" key="18">
    <source>
        <dbReference type="EMBL" id="SBV67382.1"/>
    </source>
</evidence>
<dbReference type="EMBL" id="FLUB01000020">
    <property type="protein sequence ID" value="SBV67382.1"/>
    <property type="molecule type" value="Genomic_DNA"/>
</dbReference>
<feature type="transmembrane region" description="Helical" evidence="16">
    <location>
        <begin position="188"/>
        <end position="213"/>
    </location>
</feature>
<evidence type="ECO:0000256" key="6">
    <source>
        <dbReference type="ARBA" id="ARBA00022475"/>
    </source>
</evidence>
<evidence type="ECO:0000256" key="15">
    <source>
        <dbReference type="ARBA" id="ARBA00023303"/>
    </source>
</evidence>
<feature type="transmembrane region" description="Helical" evidence="16">
    <location>
        <begin position="363"/>
        <end position="385"/>
    </location>
</feature>
<evidence type="ECO:0000256" key="4">
    <source>
        <dbReference type="ARBA" id="ARBA00020774"/>
    </source>
</evidence>
<keyword evidence="11 16" id="KW-0406">Ion transport</keyword>
<sequence>MVHPVAHAELLLLLSNSRKIKRLKLPLWPHMHHLHAYPDLRAMFRRLLIAALIGVLAALAVAGFRHAMLLLEWLFLSNNTGSLVNAATNLSPLRRMLTPALGGLAAGLLLWGWQKFNRLRPQAPTDYMEALQTDGQFDVSASLVKSLASLLVVASGSAIGREGAMILLAALAASCFAQRFTPRTEWKLWIACGAAAGMAGAYHAPLAGSLFIAEVLFGTLILASLGPVVVSAVVALLTTNLLSDSNALLYTVHLSRELHTLEYVMIVSTGLAAGFCGPLFMWLMTTSHNGFLRLKLSPPWQLALGGLIVGLLSLLTPAVWGNGYSVVQSYLLSPPLLAVVSGIFICKLLAVLASSGSGAPGGVFTPTLFVGLSVGMLLGQVWGLWLPGSDEIAILLGLTGMATLLAATTHAPIMSTLMVCEMTGEYRLLPGLLIACVLASVLSRTLRHDSIYRQHAAEH</sequence>
<proteinExistence type="inferred from homology"/>
<dbReference type="InterPro" id="IPR001807">
    <property type="entry name" value="ClC"/>
</dbReference>
<dbReference type="AlphaFoldDB" id="A0A212IKQ4"/>
<keyword evidence="7" id="KW-0997">Cell inner membrane</keyword>
<evidence type="ECO:0000256" key="3">
    <source>
        <dbReference type="ARBA" id="ARBA00006004"/>
    </source>
</evidence>
<dbReference type="Pfam" id="PF00654">
    <property type="entry name" value="Voltage_CLC"/>
    <property type="match status" value="1"/>
</dbReference>
<name>A0A212IKQ4_9ENTR</name>
<protein>
    <recommendedName>
        <fullName evidence="4 16">Voltage-gated ClC-type chloride channel ClcB</fullName>
    </recommendedName>
</protein>
<dbReference type="NCBIfam" id="NF002437">
    <property type="entry name" value="PRK01610.1"/>
    <property type="match status" value="1"/>
</dbReference>
<gene>
    <name evidence="16 18" type="primary">clcB</name>
    <name evidence="17" type="ORF">KL86CIT2_50304</name>
    <name evidence="18" type="ORF">KM92CIT3_80304</name>
</gene>
<evidence type="ECO:0000256" key="9">
    <source>
        <dbReference type="ARBA" id="ARBA00022882"/>
    </source>
</evidence>
<comment type="similarity">
    <text evidence="3 16">Belongs to the chloride channel (TC 2.A.49) family. ClcB subfamily.</text>
</comment>
<keyword evidence="6 16" id="KW-1003">Cell membrane</keyword>
<dbReference type="InterPro" id="IPR050368">
    <property type="entry name" value="ClC-type_chloride_channel"/>
</dbReference>
<evidence type="ECO:0000313" key="17">
    <source>
        <dbReference type="EMBL" id="SBV66707.1"/>
    </source>
</evidence>
<dbReference type="InterPro" id="IPR014743">
    <property type="entry name" value="Cl-channel_core"/>
</dbReference>
<dbReference type="GO" id="GO:0005886">
    <property type="term" value="C:plasma membrane"/>
    <property type="evidence" value="ECO:0007669"/>
    <property type="project" value="UniProtKB-SubCell"/>
</dbReference>
<evidence type="ECO:0000256" key="1">
    <source>
        <dbReference type="ARBA" id="ARBA00003240"/>
    </source>
</evidence>
<evidence type="ECO:0000256" key="11">
    <source>
        <dbReference type="ARBA" id="ARBA00023065"/>
    </source>
</evidence>
<keyword evidence="10 16" id="KW-1133">Transmembrane helix</keyword>
<dbReference type="PRINTS" id="PR00762">
    <property type="entry name" value="CLCHANNEL"/>
</dbReference>
<dbReference type="InterPro" id="IPR023790">
    <property type="entry name" value="Cl-channel_volt-gated_ClcB"/>
</dbReference>
<feature type="transmembrane region" description="Helical" evidence="16">
    <location>
        <begin position="263"/>
        <end position="283"/>
    </location>
</feature>
<feature type="transmembrane region" description="Helical" evidence="16">
    <location>
        <begin position="426"/>
        <end position="446"/>
    </location>
</feature>
<keyword evidence="13 16" id="KW-0869">Chloride channel</keyword>
<evidence type="ECO:0000256" key="16">
    <source>
        <dbReference type="HAMAP-Rule" id="MF_01203"/>
    </source>
</evidence>
<evidence type="ECO:0000256" key="14">
    <source>
        <dbReference type="ARBA" id="ARBA00023214"/>
    </source>
</evidence>
<evidence type="ECO:0000256" key="5">
    <source>
        <dbReference type="ARBA" id="ARBA00022448"/>
    </source>
</evidence>
<dbReference type="FunFam" id="1.10.3080.10:FF:000010">
    <property type="entry name" value="Voltage-gated ClC-type chloride channel ClcB"/>
    <property type="match status" value="1"/>
</dbReference>
<comment type="function">
    <text evidence="1 16">Probably acts as an electrical shunt for an outwardly-directed proton pump that is linked to amino acid decarboxylation, as part of the extreme acid resistance (XAR) response.</text>
</comment>
<evidence type="ECO:0000256" key="8">
    <source>
        <dbReference type="ARBA" id="ARBA00022692"/>
    </source>
</evidence>
<dbReference type="CDD" id="cd00400">
    <property type="entry name" value="Voltage_gated_ClC"/>
    <property type="match status" value="1"/>
</dbReference>
<feature type="transmembrane region" description="Helical" evidence="16">
    <location>
        <begin position="303"/>
        <end position="324"/>
    </location>
</feature>
<dbReference type="GO" id="GO:0005247">
    <property type="term" value="F:voltage-gated chloride channel activity"/>
    <property type="evidence" value="ECO:0007669"/>
    <property type="project" value="UniProtKB-UniRule"/>
</dbReference>
<accession>A0A212IKQ4</accession>
<keyword evidence="5 16" id="KW-0813">Transport</keyword>
<reference evidence="18" key="1">
    <citation type="submission" date="2016-04" db="EMBL/GenBank/DDBJ databases">
        <authorList>
            <person name="Evans L.H."/>
            <person name="Alamgir A."/>
            <person name="Owens N."/>
            <person name="Weber N.D."/>
            <person name="Virtaneva K."/>
            <person name="Barbian K."/>
            <person name="Babar A."/>
            <person name="Rosenke K."/>
        </authorList>
    </citation>
    <scope>NUCLEOTIDE SEQUENCE</scope>
    <source>
        <strain evidence="17">86-2</strain>
        <strain evidence="18">92-3</strain>
    </source>
</reference>
<keyword evidence="9 16" id="KW-0851">Voltage-gated channel</keyword>
<dbReference type="HAMAP" id="MF_01203">
    <property type="entry name" value="CLC_ClcB"/>
    <property type="match status" value="1"/>
</dbReference>